<evidence type="ECO:0000256" key="1">
    <source>
        <dbReference type="SAM" id="Phobius"/>
    </source>
</evidence>
<feature type="transmembrane region" description="Helical" evidence="1">
    <location>
        <begin position="109"/>
        <end position="129"/>
    </location>
</feature>
<accession>A0A1F7X8R1</accession>
<gene>
    <name evidence="2" type="ORF">A2W13_02575</name>
</gene>
<dbReference type="EMBL" id="MGFT01000021">
    <property type="protein sequence ID" value="OGM11440.1"/>
    <property type="molecule type" value="Genomic_DNA"/>
</dbReference>
<proteinExistence type="predicted"/>
<evidence type="ECO:0008006" key="4">
    <source>
        <dbReference type="Google" id="ProtNLM"/>
    </source>
</evidence>
<dbReference type="Proteomes" id="UP000178533">
    <property type="component" value="Unassembled WGS sequence"/>
</dbReference>
<dbReference type="AlphaFoldDB" id="A0A1F7X8R1"/>
<keyword evidence="1" id="KW-1133">Transmembrane helix</keyword>
<dbReference type="Pfam" id="PF13367">
    <property type="entry name" value="PrsW-protease"/>
    <property type="match status" value="1"/>
</dbReference>
<organism evidence="2 3">
    <name type="scientific">Candidatus Woesebacteria bacterium RBG_16_36_11</name>
    <dbReference type="NCBI Taxonomy" id="1802481"/>
    <lineage>
        <taxon>Bacteria</taxon>
        <taxon>Candidatus Woeseibacteriota</taxon>
    </lineage>
</organism>
<feature type="transmembrane region" description="Helical" evidence="1">
    <location>
        <begin position="51"/>
        <end position="71"/>
    </location>
</feature>
<reference evidence="2 3" key="1">
    <citation type="journal article" date="2016" name="Nat. Commun.">
        <title>Thousands of microbial genomes shed light on interconnected biogeochemical processes in an aquifer system.</title>
        <authorList>
            <person name="Anantharaman K."/>
            <person name="Brown C.T."/>
            <person name="Hug L.A."/>
            <person name="Sharon I."/>
            <person name="Castelle C.J."/>
            <person name="Probst A.J."/>
            <person name="Thomas B.C."/>
            <person name="Singh A."/>
            <person name="Wilkins M.J."/>
            <person name="Karaoz U."/>
            <person name="Brodie E.L."/>
            <person name="Williams K.H."/>
            <person name="Hubbard S.S."/>
            <person name="Banfield J.F."/>
        </authorList>
    </citation>
    <scope>NUCLEOTIDE SEQUENCE [LARGE SCALE GENOMIC DNA]</scope>
</reference>
<name>A0A1F7X8R1_9BACT</name>
<dbReference type="InterPro" id="IPR026898">
    <property type="entry name" value="PrsW"/>
</dbReference>
<feature type="transmembrane region" description="Helical" evidence="1">
    <location>
        <begin position="83"/>
        <end position="103"/>
    </location>
</feature>
<evidence type="ECO:0000313" key="2">
    <source>
        <dbReference type="EMBL" id="OGM11440.1"/>
    </source>
</evidence>
<protein>
    <recommendedName>
        <fullName evidence="4">CAAX prenyl protease-related protein</fullName>
    </recommendedName>
</protein>
<keyword evidence="1" id="KW-0812">Transmembrane</keyword>
<comment type="caution">
    <text evidence="2">The sequence shown here is derived from an EMBL/GenBank/DDBJ whole genome shotgun (WGS) entry which is preliminary data.</text>
</comment>
<keyword evidence="1" id="KW-0472">Membrane</keyword>
<dbReference type="GO" id="GO:0008233">
    <property type="term" value="F:peptidase activity"/>
    <property type="evidence" value="ECO:0007669"/>
    <property type="project" value="InterPro"/>
</dbReference>
<evidence type="ECO:0000313" key="3">
    <source>
        <dbReference type="Proteomes" id="UP000178533"/>
    </source>
</evidence>
<sequence>MLYLLPLFAAIAPFIIWPIERLFPYPFFVEELVKAFLVLPLTDLDNFRNKIEFGIVIGLLFTLSESVLYIFNIQEVGNLGIFLIRILLTFPLHTLTILIMIAFSLKKKLLIIPGLVCAIVIHILFNYFISFI</sequence>